<name>A0A9X2LBW0_9PROT</name>
<dbReference type="EMBL" id="JANIBC010000037">
    <property type="protein sequence ID" value="MCQ8186656.1"/>
    <property type="molecule type" value="Genomic_DNA"/>
</dbReference>
<evidence type="ECO:0000313" key="3">
    <source>
        <dbReference type="Proteomes" id="UP001142610"/>
    </source>
</evidence>
<gene>
    <name evidence="2" type="ORF">NOG11_14845</name>
</gene>
<keyword evidence="1" id="KW-0812">Transmembrane</keyword>
<protein>
    <submittedName>
        <fullName evidence="2">Uncharacterized protein</fullName>
    </submittedName>
</protein>
<dbReference type="RefSeq" id="WP_256620597.1">
    <property type="nucleotide sequence ID" value="NZ_JANIBC010000037.1"/>
</dbReference>
<accession>A0A9X2LBW0</accession>
<dbReference type="AlphaFoldDB" id="A0A9X2LBW0"/>
<sequence length="108" mass="12256">MMHLDGSSELNSLETLTYEEEPLPVFTRVFAVFCAVILVAIASCNGSVEVDDCSVEYTEYTNEDVLRDDIGKIVCVIGYVEYEDGVFRIFEENFYTIDDPVLPFFLCI</sequence>
<feature type="transmembrane region" description="Helical" evidence="1">
    <location>
        <begin position="25"/>
        <end position="44"/>
    </location>
</feature>
<evidence type="ECO:0000256" key="1">
    <source>
        <dbReference type="SAM" id="Phobius"/>
    </source>
</evidence>
<reference evidence="2" key="1">
    <citation type="submission" date="2022-07" db="EMBL/GenBank/DDBJ databases">
        <title>Parvularcula maris sp. nov., an algicidal bacterium isolated from seawater.</title>
        <authorList>
            <person name="Li F."/>
        </authorList>
    </citation>
    <scope>NUCLEOTIDE SEQUENCE</scope>
    <source>
        <strain evidence="2">BGMRC 0090</strain>
    </source>
</reference>
<evidence type="ECO:0000313" key="2">
    <source>
        <dbReference type="EMBL" id="MCQ8186656.1"/>
    </source>
</evidence>
<proteinExistence type="predicted"/>
<keyword evidence="3" id="KW-1185">Reference proteome</keyword>
<keyword evidence="1" id="KW-1133">Transmembrane helix</keyword>
<keyword evidence="1" id="KW-0472">Membrane</keyword>
<comment type="caution">
    <text evidence="2">The sequence shown here is derived from an EMBL/GenBank/DDBJ whole genome shotgun (WGS) entry which is preliminary data.</text>
</comment>
<organism evidence="2 3">
    <name type="scientific">Parvularcula maris</name>
    <dbReference type="NCBI Taxonomy" id="2965077"/>
    <lineage>
        <taxon>Bacteria</taxon>
        <taxon>Pseudomonadati</taxon>
        <taxon>Pseudomonadota</taxon>
        <taxon>Alphaproteobacteria</taxon>
        <taxon>Parvularculales</taxon>
        <taxon>Parvularculaceae</taxon>
        <taxon>Parvularcula</taxon>
    </lineage>
</organism>
<dbReference type="Proteomes" id="UP001142610">
    <property type="component" value="Unassembled WGS sequence"/>
</dbReference>